<keyword evidence="2" id="KW-1185">Reference proteome</keyword>
<protein>
    <submittedName>
        <fullName evidence="1">Uncharacterized protein</fullName>
    </submittedName>
</protein>
<evidence type="ECO:0000313" key="2">
    <source>
        <dbReference type="Proteomes" id="UP001234297"/>
    </source>
</evidence>
<name>A0ACC2MV04_PERAE</name>
<sequence length="273" mass="31447">MKHPAKKRFPLRTNSSMSRRSSKTGSHFIKILMGDFSQRLRIPPDFVKHIVMDASQTAKLKVPRGRSWRVELSKMVTGTYLQDGWPEFVKDNSLKVSDFLLFEYDGNRHFTVRIFDKTACEREEVITCNTHQDTSGRIHRSSKKTCSDFGPHSQHILFGSGTNNQQSNPIDSPQTLRCNNTDSNKRQHMPTFINRCKKVRVEAVDVPMLKAESSMGVCQREPLTKEQEKAFENASSFSKDLRSPNCLLVMNKSSLHRAYMMVNFYLNSLYFIL</sequence>
<gene>
    <name evidence="1" type="ORF">MRB53_002304</name>
</gene>
<reference evidence="1 2" key="1">
    <citation type="journal article" date="2022" name="Hortic Res">
        <title>A haplotype resolved chromosomal level avocado genome allows analysis of novel avocado genes.</title>
        <authorList>
            <person name="Nath O."/>
            <person name="Fletcher S.J."/>
            <person name="Hayward A."/>
            <person name="Shaw L.M."/>
            <person name="Masouleh A.K."/>
            <person name="Furtado A."/>
            <person name="Henry R.J."/>
            <person name="Mitter N."/>
        </authorList>
    </citation>
    <scope>NUCLEOTIDE SEQUENCE [LARGE SCALE GENOMIC DNA]</scope>
    <source>
        <strain evidence="2">cv. Hass</strain>
    </source>
</reference>
<proteinExistence type="predicted"/>
<organism evidence="1 2">
    <name type="scientific">Persea americana</name>
    <name type="common">Avocado</name>
    <dbReference type="NCBI Taxonomy" id="3435"/>
    <lineage>
        <taxon>Eukaryota</taxon>
        <taxon>Viridiplantae</taxon>
        <taxon>Streptophyta</taxon>
        <taxon>Embryophyta</taxon>
        <taxon>Tracheophyta</taxon>
        <taxon>Spermatophyta</taxon>
        <taxon>Magnoliopsida</taxon>
        <taxon>Magnoliidae</taxon>
        <taxon>Laurales</taxon>
        <taxon>Lauraceae</taxon>
        <taxon>Persea</taxon>
    </lineage>
</organism>
<accession>A0ACC2MV04</accession>
<evidence type="ECO:0000313" key="1">
    <source>
        <dbReference type="EMBL" id="KAJ8649281.1"/>
    </source>
</evidence>
<comment type="caution">
    <text evidence="1">The sequence shown here is derived from an EMBL/GenBank/DDBJ whole genome shotgun (WGS) entry which is preliminary data.</text>
</comment>
<dbReference type="Proteomes" id="UP001234297">
    <property type="component" value="Chromosome 1"/>
</dbReference>
<dbReference type="EMBL" id="CM056809">
    <property type="protein sequence ID" value="KAJ8649281.1"/>
    <property type="molecule type" value="Genomic_DNA"/>
</dbReference>